<dbReference type="InterPro" id="IPR011095">
    <property type="entry name" value="Dala_Dala_lig_C"/>
</dbReference>
<feature type="active site" evidence="23">
    <location>
        <position position="332"/>
    </location>
</feature>
<keyword evidence="8 22" id="KW-0436">Ligase</keyword>
<dbReference type="SUPFAM" id="SSF52440">
    <property type="entry name" value="PreATP-grasp domain"/>
    <property type="match status" value="1"/>
</dbReference>
<evidence type="ECO:0000256" key="22">
    <source>
        <dbReference type="HAMAP-Rule" id="MF_00047"/>
    </source>
</evidence>
<evidence type="ECO:0000256" key="24">
    <source>
        <dbReference type="PIRSR" id="PIRSR039102-2"/>
    </source>
</evidence>
<feature type="binding site" evidence="25">
    <location>
        <position position="323"/>
    </location>
    <ligand>
        <name>Mg(2+)</name>
        <dbReference type="ChEBI" id="CHEBI:18420"/>
        <label>2</label>
    </ligand>
</feature>
<evidence type="ECO:0000256" key="25">
    <source>
        <dbReference type="PIRSR" id="PIRSR039102-3"/>
    </source>
</evidence>
<dbReference type="Proteomes" id="UP000198636">
    <property type="component" value="Unassembled WGS sequence"/>
</dbReference>
<dbReference type="GO" id="GO:0009252">
    <property type="term" value="P:peptidoglycan biosynthetic process"/>
    <property type="evidence" value="ECO:0007669"/>
    <property type="project" value="UniProtKB-UniRule"/>
</dbReference>
<keyword evidence="12 25" id="KW-0460">Magnesium</keyword>
<keyword evidence="13 22" id="KW-0133">Cell shape</keyword>
<evidence type="ECO:0000256" key="19">
    <source>
        <dbReference type="ARBA" id="ARBA00068427"/>
    </source>
</evidence>
<evidence type="ECO:0000256" key="14">
    <source>
        <dbReference type="ARBA" id="ARBA00022984"/>
    </source>
</evidence>
<sequence>MKKINVMVLFGGKSGEHEVSLMSAASILRAINKEKYNIIPVGITKDGTWKKCNTTINEIESGEWEGITNKLLGDDGIDSQVSLIPKDSSGRSIVLGDSIENVDVVFPALHGPYGEDGTIQGLLEIMNIPYVGAGVLASALAMDKAIAKTIFKAENIPQADFEVIYRKKYKQNPIGEIEAIEARINYPVFVKPANLGSSVGISKAKNREQLIAAMEIAAQYDRKIVIEESINAREIECSVLGNDDPIASLPAEIIPSHEFYDYQDKYFDGTTQFIIPADLPEEMIAEVRKLAVRVYKLIDCNGLARVDFFVEKDTNKILINEINTMPGFTKISMYPKMWEATGISYEELINRLIDLAIERFNERN</sequence>
<comment type="catalytic activity">
    <reaction evidence="17 22">
        <text>2 D-alanine + ATP = D-alanyl-D-alanine + ADP + phosphate + H(+)</text>
        <dbReference type="Rhea" id="RHEA:11224"/>
        <dbReference type="ChEBI" id="CHEBI:15378"/>
        <dbReference type="ChEBI" id="CHEBI:30616"/>
        <dbReference type="ChEBI" id="CHEBI:43474"/>
        <dbReference type="ChEBI" id="CHEBI:57416"/>
        <dbReference type="ChEBI" id="CHEBI:57822"/>
        <dbReference type="ChEBI" id="CHEBI:456216"/>
        <dbReference type="EC" id="6.3.2.4"/>
    </reaction>
</comment>
<dbReference type="GO" id="GO:0008360">
    <property type="term" value="P:regulation of cell shape"/>
    <property type="evidence" value="ECO:0007669"/>
    <property type="project" value="UniProtKB-KW"/>
</dbReference>
<keyword evidence="9 25" id="KW-0479">Metal-binding</keyword>
<evidence type="ECO:0000256" key="20">
    <source>
        <dbReference type="ARBA" id="ARBA00076288"/>
    </source>
</evidence>
<evidence type="ECO:0000256" key="3">
    <source>
        <dbReference type="ARBA" id="ARBA00004496"/>
    </source>
</evidence>
<evidence type="ECO:0000256" key="8">
    <source>
        <dbReference type="ARBA" id="ARBA00022598"/>
    </source>
</evidence>
<dbReference type="InterPro" id="IPR011127">
    <property type="entry name" value="Dala_Dala_lig_N"/>
</dbReference>
<dbReference type="RefSeq" id="WP_091546096.1">
    <property type="nucleotide sequence ID" value="NZ_FMUS01000027.1"/>
</dbReference>
<dbReference type="PANTHER" id="PTHR23132">
    <property type="entry name" value="D-ALANINE--D-ALANINE LIGASE"/>
    <property type="match status" value="1"/>
</dbReference>
<comment type="pathway">
    <text evidence="18">Glycan biosynthesis.</text>
</comment>
<evidence type="ECO:0000256" key="9">
    <source>
        <dbReference type="ARBA" id="ARBA00022723"/>
    </source>
</evidence>
<evidence type="ECO:0000256" key="11">
    <source>
        <dbReference type="ARBA" id="ARBA00022840"/>
    </source>
</evidence>
<dbReference type="InterPro" id="IPR016185">
    <property type="entry name" value="PreATP-grasp_dom_sf"/>
</dbReference>
<dbReference type="InterPro" id="IPR013815">
    <property type="entry name" value="ATP_grasp_subdomain_1"/>
</dbReference>
<evidence type="ECO:0000256" key="5">
    <source>
        <dbReference type="ARBA" id="ARBA00010871"/>
    </source>
</evidence>
<protein>
    <recommendedName>
        <fullName evidence="19 22">D-alanine--D-alanine ligase</fullName>
        <ecNumber evidence="6 22">6.3.2.4</ecNumber>
    </recommendedName>
    <alternativeName>
        <fullName evidence="21 22">D-Ala-D-Ala ligase</fullName>
    </alternativeName>
    <alternativeName>
        <fullName evidence="20 22">D-alanylalanine synthetase</fullName>
    </alternativeName>
</protein>
<organism evidence="28 29">
    <name type="scientific">Alkaliphilus peptidifermentans DSM 18978</name>
    <dbReference type="NCBI Taxonomy" id="1120976"/>
    <lineage>
        <taxon>Bacteria</taxon>
        <taxon>Bacillati</taxon>
        <taxon>Bacillota</taxon>
        <taxon>Clostridia</taxon>
        <taxon>Peptostreptococcales</taxon>
        <taxon>Natronincolaceae</taxon>
        <taxon>Alkaliphilus</taxon>
    </lineage>
</organism>
<dbReference type="UniPathway" id="UPA00219"/>
<dbReference type="Pfam" id="PF07478">
    <property type="entry name" value="Dala_Dala_lig_C"/>
    <property type="match status" value="1"/>
</dbReference>
<dbReference type="GO" id="GO:0071555">
    <property type="term" value="P:cell wall organization"/>
    <property type="evidence" value="ECO:0007669"/>
    <property type="project" value="UniProtKB-KW"/>
</dbReference>
<comment type="similarity">
    <text evidence="5 22">Belongs to the D-alanine--D-alanine ligase family.</text>
</comment>
<evidence type="ECO:0000256" key="17">
    <source>
        <dbReference type="ARBA" id="ARBA00047614"/>
    </source>
</evidence>
<dbReference type="PIRSF" id="PIRSF039102">
    <property type="entry name" value="Ddl/VanB"/>
    <property type="match status" value="1"/>
</dbReference>
<dbReference type="Gene3D" id="3.30.470.20">
    <property type="entry name" value="ATP-grasp fold, B domain"/>
    <property type="match status" value="1"/>
</dbReference>
<dbReference type="Pfam" id="PF01820">
    <property type="entry name" value="Dala_Dala_lig_N"/>
    <property type="match status" value="1"/>
</dbReference>
<evidence type="ECO:0000256" key="21">
    <source>
        <dbReference type="ARBA" id="ARBA00077154"/>
    </source>
</evidence>
<comment type="function">
    <text evidence="2 22">Cell wall formation.</text>
</comment>
<dbReference type="Gene3D" id="3.40.50.20">
    <property type="match status" value="1"/>
</dbReference>
<dbReference type="EC" id="6.3.2.4" evidence="6 22"/>
<evidence type="ECO:0000256" key="26">
    <source>
        <dbReference type="PROSITE-ProRule" id="PRU00409"/>
    </source>
</evidence>
<comment type="subcellular location">
    <subcellularLocation>
        <location evidence="3 22">Cytoplasm</location>
    </subcellularLocation>
</comment>
<evidence type="ECO:0000256" key="1">
    <source>
        <dbReference type="ARBA" id="ARBA00001936"/>
    </source>
</evidence>
<dbReference type="GO" id="GO:0005524">
    <property type="term" value="F:ATP binding"/>
    <property type="evidence" value="ECO:0007669"/>
    <property type="project" value="UniProtKB-UniRule"/>
</dbReference>
<dbReference type="GO" id="GO:0005829">
    <property type="term" value="C:cytosol"/>
    <property type="evidence" value="ECO:0007669"/>
    <property type="project" value="TreeGrafter"/>
</dbReference>
<feature type="binding site" evidence="25">
    <location>
        <position position="321"/>
    </location>
    <ligand>
        <name>Mg(2+)</name>
        <dbReference type="ChEBI" id="CHEBI:18420"/>
        <label>2</label>
    </ligand>
</feature>
<dbReference type="InterPro" id="IPR005905">
    <property type="entry name" value="D_ala_D_ala"/>
</dbReference>
<keyword evidence="29" id="KW-1185">Reference proteome</keyword>
<evidence type="ECO:0000313" key="29">
    <source>
        <dbReference type="Proteomes" id="UP000198636"/>
    </source>
</evidence>
<evidence type="ECO:0000256" key="18">
    <source>
        <dbReference type="ARBA" id="ARBA00060592"/>
    </source>
</evidence>
<reference evidence="28 29" key="1">
    <citation type="submission" date="2016-10" db="EMBL/GenBank/DDBJ databases">
        <authorList>
            <person name="de Groot N.N."/>
        </authorList>
    </citation>
    <scope>NUCLEOTIDE SEQUENCE [LARGE SCALE GENOMIC DNA]</scope>
    <source>
        <strain evidence="28 29">DSM 18978</strain>
    </source>
</reference>
<evidence type="ECO:0000256" key="15">
    <source>
        <dbReference type="ARBA" id="ARBA00023211"/>
    </source>
</evidence>
<keyword evidence="15 25" id="KW-0464">Manganese</keyword>
<comment type="cofactor">
    <cofactor evidence="25">
        <name>Mg(2+)</name>
        <dbReference type="ChEBI" id="CHEBI:18420"/>
    </cofactor>
    <cofactor evidence="25">
        <name>Mn(2+)</name>
        <dbReference type="ChEBI" id="CHEBI:29035"/>
    </cofactor>
    <text evidence="25">Binds 2 magnesium or manganese ions per subunit.</text>
</comment>
<comment type="cofactor">
    <cofactor evidence="1">
        <name>Mn(2+)</name>
        <dbReference type="ChEBI" id="CHEBI:29035"/>
    </cofactor>
</comment>
<keyword evidence="7 22" id="KW-0963">Cytoplasm</keyword>
<comment type="pathway">
    <text evidence="4 22">Cell wall biogenesis; peptidoglycan biosynthesis.</text>
</comment>
<keyword evidence="10 24" id="KW-0547">Nucleotide-binding</keyword>
<dbReference type="PANTHER" id="PTHR23132:SF25">
    <property type="entry name" value="D-ALANINE--D-ALANINE LIGASE A"/>
    <property type="match status" value="1"/>
</dbReference>
<proteinExistence type="inferred from homology"/>
<evidence type="ECO:0000313" key="28">
    <source>
        <dbReference type="EMBL" id="SCZ00022.1"/>
    </source>
</evidence>
<dbReference type="InterPro" id="IPR000291">
    <property type="entry name" value="D-Ala_lig_Van_CS"/>
</dbReference>
<dbReference type="EMBL" id="FMUS01000027">
    <property type="protein sequence ID" value="SCZ00022.1"/>
    <property type="molecule type" value="Genomic_DNA"/>
</dbReference>
<dbReference type="PROSITE" id="PS50975">
    <property type="entry name" value="ATP_GRASP"/>
    <property type="match status" value="1"/>
</dbReference>
<dbReference type="NCBIfam" id="NF002526">
    <property type="entry name" value="PRK01966.1-2"/>
    <property type="match status" value="1"/>
</dbReference>
<dbReference type="PROSITE" id="PS00844">
    <property type="entry name" value="DALA_DALA_LIGASE_2"/>
    <property type="match status" value="1"/>
</dbReference>
<evidence type="ECO:0000256" key="6">
    <source>
        <dbReference type="ARBA" id="ARBA00012216"/>
    </source>
</evidence>
<dbReference type="OrthoDB" id="9813261at2"/>
<feature type="binding site" evidence="25">
    <location>
        <position position="307"/>
    </location>
    <ligand>
        <name>Mg(2+)</name>
        <dbReference type="ChEBI" id="CHEBI:18420"/>
        <label>1</label>
    </ligand>
</feature>
<dbReference type="NCBIfam" id="TIGR01205">
    <property type="entry name" value="D_ala_D_alaTIGR"/>
    <property type="match status" value="1"/>
</dbReference>
<gene>
    <name evidence="22" type="primary">ddl</name>
    <name evidence="28" type="ORF">SAMN03080606_03499</name>
</gene>
<dbReference type="GO" id="GO:0046872">
    <property type="term" value="F:metal ion binding"/>
    <property type="evidence" value="ECO:0007669"/>
    <property type="project" value="UniProtKB-KW"/>
</dbReference>
<evidence type="ECO:0000256" key="12">
    <source>
        <dbReference type="ARBA" id="ARBA00022842"/>
    </source>
</evidence>
<dbReference type="STRING" id="1120976.SAMN03080606_03499"/>
<dbReference type="AlphaFoldDB" id="A0A1G5KHE3"/>
<evidence type="ECO:0000256" key="13">
    <source>
        <dbReference type="ARBA" id="ARBA00022960"/>
    </source>
</evidence>
<dbReference type="Gene3D" id="3.30.1490.20">
    <property type="entry name" value="ATP-grasp fold, A domain"/>
    <property type="match status" value="1"/>
</dbReference>
<keyword evidence="16 22" id="KW-0961">Cell wall biogenesis/degradation</keyword>
<keyword evidence="14 22" id="KW-0573">Peptidoglycan synthesis</keyword>
<feature type="binding site" evidence="24">
    <location>
        <begin position="227"/>
        <end position="234"/>
    </location>
    <ligand>
        <name>ATP</name>
        <dbReference type="ChEBI" id="CHEBI:30616"/>
    </ligand>
</feature>
<feature type="binding site" evidence="25">
    <location>
        <position position="321"/>
    </location>
    <ligand>
        <name>Mg(2+)</name>
        <dbReference type="ChEBI" id="CHEBI:18420"/>
        <label>1</label>
    </ligand>
</feature>
<dbReference type="FunFam" id="3.30.470.20:FF:000008">
    <property type="entry name" value="D-alanine--D-alanine ligase"/>
    <property type="match status" value="1"/>
</dbReference>
<evidence type="ECO:0000256" key="16">
    <source>
        <dbReference type="ARBA" id="ARBA00023316"/>
    </source>
</evidence>
<accession>A0A1G5KHE3</accession>
<dbReference type="FunFam" id="3.30.1490.20:FF:000007">
    <property type="entry name" value="D-alanine--D-alanine ligase"/>
    <property type="match status" value="1"/>
</dbReference>
<dbReference type="PROSITE" id="PS00843">
    <property type="entry name" value="DALA_DALA_LIGASE_1"/>
    <property type="match status" value="1"/>
</dbReference>
<evidence type="ECO:0000259" key="27">
    <source>
        <dbReference type="PROSITE" id="PS50975"/>
    </source>
</evidence>
<dbReference type="NCBIfam" id="NF002528">
    <property type="entry name" value="PRK01966.1-4"/>
    <property type="match status" value="1"/>
</dbReference>
<feature type="active site" evidence="23">
    <location>
        <position position="197"/>
    </location>
</feature>
<evidence type="ECO:0000256" key="4">
    <source>
        <dbReference type="ARBA" id="ARBA00004752"/>
    </source>
</evidence>
<dbReference type="NCBIfam" id="NF002378">
    <property type="entry name" value="PRK01372.1"/>
    <property type="match status" value="1"/>
</dbReference>
<evidence type="ECO:0000256" key="2">
    <source>
        <dbReference type="ARBA" id="ARBA00003921"/>
    </source>
</evidence>
<dbReference type="GO" id="GO:0008716">
    <property type="term" value="F:D-alanine-D-alanine ligase activity"/>
    <property type="evidence" value="ECO:0007669"/>
    <property type="project" value="UniProtKB-UniRule"/>
</dbReference>
<feature type="binding site" evidence="24">
    <location>
        <begin position="320"/>
        <end position="321"/>
    </location>
    <ligand>
        <name>ATP</name>
        <dbReference type="ChEBI" id="CHEBI:30616"/>
    </ligand>
</feature>
<evidence type="ECO:0000256" key="7">
    <source>
        <dbReference type="ARBA" id="ARBA00022490"/>
    </source>
</evidence>
<dbReference type="InterPro" id="IPR011761">
    <property type="entry name" value="ATP-grasp"/>
</dbReference>
<dbReference type="HAMAP" id="MF_00047">
    <property type="entry name" value="Dala_Dala_lig"/>
    <property type="match status" value="1"/>
</dbReference>
<feature type="binding site" evidence="24">
    <location>
        <begin position="189"/>
        <end position="191"/>
    </location>
    <ligand>
        <name>ATP</name>
        <dbReference type="ChEBI" id="CHEBI:30616"/>
    </ligand>
</feature>
<name>A0A1G5KHE3_9FIRM</name>
<evidence type="ECO:0000256" key="23">
    <source>
        <dbReference type="PIRSR" id="PIRSR039102-1"/>
    </source>
</evidence>
<dbReference type="SUPFAM" id="SSF56059">
    <property type="entry name" value="Glutathione synthetase ATP-binding domain-like"/>
    <property type="match status" value="1"/>
</dbReference>
<keyword evidence="11 26" id="KW-0067">ATP-binding</keyword>
<feature type="binding site" evidence="24">
    <location>
        <begin position="197"/>
        <end position="198"/>
    </location>
    <ligand>
        <name>ATP</name>
        <dbReference type="ChEBI" id="CHEBI:30616"/>
    </ligand>
</feature>
<feature type="active site" evidence="23">
    <location>
        <position position="16"/>
    </location>
</feature>
<feature type="binding site" evidence="24">
    <location>
        <position position="144"/>
    </location>
    <ligand>
        <name>ATP</name>
        <dbReference type="ChEBI" id="CHEBI:30616"/>
    </ligand>
</feature>
<feature type="domain" description="ATP-grasp" evidence="27">
    <location>
        <begin position="148"/>
        <end position="354"/>
    </location>
</feature>
<evidence type="ECO:0000256" key="10">
    <source>
        <dbReference type="ARBA" id="ARBA00022741"/>
    </source>
</evidence>